<evidence type="ECO:0000256" key="4">
    <source>
        <dbReference type="PROSITE-ProRule" id="PRU00335"/>
    </source>
</evidence>
<feature type="domain" description="HTH tetR-type" evidence="5">
    <location>
        <begin position="5"/>
        <end position="65"/>
    </location>
</feature>
<proteinExistence type="predicted"/>
<evidence type="ECO:0000256" key="3">
    <source>
        <dbReference type="ARBA" id="ARBA00023163"/>
    </source>
</evidence>
<dbReference type="EMBL" id="JAYJJU010000008">
    <property type="protein sequence ID" value="MEB3031980.1"/>
    <property type="molecule type" value="Genomic_DNA"/>
</dbReference>
<dbReference type="Gene3D" id="1.10.357.10">
    <property type="entry name" value="Tetracycline Repressor, domain 2"/>
    <property type="match status" value="1"/>
</dbReference>
<reference evidence="6 7" key="1">
    <citation type="submission" date="2023-12" db="EMBL/GenBank/DDBJ databases">
        <title>Description of new species of Mycobacterium terrae complex isolated from sewage at the Sao Paulo Zoological Park Foundation in Brazil.</title>
        <authorList>
            <person name="Romagnoli C.L."/>
            <person name="Conceicao E.C."/>
            <person name="Machado E."/>
            <person name="Barreto L.B.P.F."/>
            <person name="Sharma A."/>
            <person name="Silva N.M."/>
            <person name="Marques L.E."/>
            <person name="Juliana M.A."/>
            <person name="Lourenco M.C.S."/>
            <person name="Digiampietri L.A."/>
            <person name="Suffys P.N."/>
            <person name="Viana-Niero C."/>
        </authorList>
    </citation>
    <scope>NUCLEOTIDE SEQUENCE [LARGE SCALE GENOMIC DNA]</scope>
    <source>
        <strain evidence="6 7">MYC340</strain>
    </source>
</reference>
<gene>
    <name evidence="6" type="ORF">KV113_10475</name>
</gene>
<dbReference type="Pfam" id="PF00440">
    <property type="entry name" value="TetR_N"/>
    <property type="match status" value="1"/>
</dbReference>
<protein>
    <submittedName>
        <fullName evidence="6">TetR/AcrR family transcriptional regulator</fullName>
    </submittedName>
</protein>
<name>A0ABU5XVH8_9MYCO</name>
<evidence type="ECO:0000259" key="5">
    <source>
        <dbReference type="PROSITE" id="PS50977"/>
    </source>
</evidence>
<dbReference type="SUPFAM" id="SSF46689">
    <property type="entry name" value="Homeodomain-like"/>
    <property type="match status" value="1"/>
</dbReference>
<dbReference type="RefSeq" id="WP_224975325.1">
    <property type="nucleotide sequence ID" value="NZ_JAYJJU010000008.1"/>
</dbReference>
<keyword evidence="2 4" id="KW-0238">DNA-binding</keyword>
<evidence type="ECO:0000313" key="6">
    <source>
        <dbReference type="EMBL" id="MEB3031980.1"/>
    </source>
</evidence>
<dbReference type="PANTHER" id="PTHR30055:SF234">
    <property type="entry name" value="HTH-TYPE TRANSCRIPTIONAL REGULATOR BETI"/>
    <property type="match status" value="1"/>
</dbReference>
<organism evidence="6 7">
    <name type="scientific">[Mycobacterium] nativiensis</name>
    <dbReference type="NCBI Taxonomy" id="2855503"/>
    <lineage>
        <taxon>Bacteria</taxon>
        <taxon>Bacillati</taxon>
        <taxon>Actinomycetota</taxon>
        <taxon>Actinomycetes</taxon>
        <taxon>Mycobacteriales</taxon>
        <taxon>Mycobacteriaceae</taxon>
        <taxon>Mycolicibacter</taxon>
    </lineage>
</organism>
<dbReference type="PRINTS" id="PR00455">
    <property type="entry name" value="HTHTETR"/>
</dbReference>
<dbReference type="InterPro" id="IPR036271">
    <property type="entry name" value="Tet_transcr_reg_TetR-rel_C_sf"/>
</dbReference>
<keyword evidence="3" id="KW-0804">Transcription</keyword>
<dbReference type="PROSITE" id="PS50977">
    <property type="entry name" value="HTH_TETR_2"/>
    <property type="match status" value="1"/>
</dbReference>
<dbReference type="InterPro" id="IPR009057">
    <property type="entry name" value="Homeodomain-like_sf"/>
</dbReference>
<evidence type="ECO:0000313" key="7">
    <source>
        <dbReference type="Proteomes" id="UP001298593"/>
    </source>
</evidence>
<keyword evidence="1" id="KW-0805">Transcription regulation</keyword>
<dbReference type="SUPFAM" id="SSF48498">
    <property type="entry name" value="Tetracyclin repressor-like, C-terminal domain"/>
    <property type="match status" value="1"/>
</dbReference>
<evidence type="ECO:0000256" key="1">
    <source>
        <dbReference type="ARBA" id="ARBA00023015"/>
    </source>
</evidence>
<accession>A0ABU5XVH8</accession>
<sequence length="202" mass="21521">MTAPTDRRAQLAEAAFEVFTSRGYRNSAVADIVAAAGVSHGSFYNYFTNKREILDAAIDYGLESLGPQLTPPTEPAADLDEFLDAMTAPFRALHEFAMTNDRLVSLIVFDAAAIDDALTNRVIEVVESVAVDWQHQIEHGVQAGFLRPGLDAQVLGEVMVAMTLVVLLPAQGGAPLPGGLDHVISQIAEFLRAGLAAPAPHA</sequence>
<dbReference type="Proteomes" id="UP001298593">
    <property type="component" value="Unassembled WGS sequence"/>
</dbReference>
<comment type="caution">
    <text evidence="6">The sequence shown here is derived from an EMBL/GenBank/DDBJ whole genome shotgun (WGS) entry which is preliminary data.</text>
</comment>
<evidence type="ECO:0000256" key="2">
    <source>
        <dbReference type="ARBA" id="ARBA00023125"/>
    </source>
</evidence>
<dbReference type="PANTHER" id="PTHR30055">
    <property type="entry name" value="HTH-TYPE TRANSCRIPTIONAL REGULATOR RUTR"/>
    <property type="match status" value="1"/>
</dbReference>
<dbReference type="InterPro" id="IPR050109">
    <property type="entry name" value="HTH-type_TetR-like_transc_reg"/>
</dbReference>
<keyword evidence="7" id="KW-1185">Reference proteome</keyword>
<dbReference type="InterPro" id="IPR001647">
    <property type="entry name" value="HTH_TetR"/>
</dbReference>
<feature type="DNA-binding region" description="H-T-H motif" evidence="4">
    <location>
        <begin position="28"/>
        <end position="47"/>
    </location>
</feature>